<keyword evidence="13 17" id="KW-0472">Membrane</keyword>
<feature type="coiled-coil region" evidence="16">
    <location>
        <begin position="400"/>
        <end position="427"/>
    </location>
</feature>
<keyword evidence="10 20" id="KW-0418">Kinase</keyword>
<evidence type="ECO:0000256" key="5">
    <source>
        <dbReference type="ARBA" id="ARBA00022475"/>
    </source>
</evidence>
<dbReference type="InterPro" id="IPR027417">
    <property type="entry name" value="P-loop_NTPase"/>
</dbReference>
<evidence type="ECO:0000256" key="4">
    <source>
        <dbReference type="ARBA" id="ARBA00011903"/>
    </source>
</evidence>
<organism evidence="20 21">
    <name type="scientific">Altererythrobacter lutimaris</name>
    <dbReference type="NCBI Taxonomy" id="2743979"/>
    <lineage>
        <taxon>Bacteria</taxon>
        <taxon>Pseudomonadati</taxon>
        <taxon>Pseudomonadota</taxon>
        <taxon>Alphaproteobacteria</taxon>
        <taxon>Sphingomonadales</taxon>
        <taxon>Erythrobacteraceae</taxon>
        <taxon>Altererythrobacter</taxon>
    </lineage>
</organism>
<evidence type="ECO:0000256" key="15">
    <source>
        <dbReference type="ARBA" id="ARBA00051245"/>
    </source>
</evidence>
<comment type="similarity">
    <text evidence="3">Belongs to the etk/wzc family.</text>
</comment>
<feature type="coiled-coil region" evidence="16">
    <location>
        <begin position="312"/>
        <end position="360"/>
    </location>
</feature>
<dbReference type="CDD" id="cd05387">
    <property type="entry name" value="BY-kinase"/>
    <property type="match status" value="1"/>
</dbReference>
<evidence type="ECO:0000313" key="21">
    <source>
        <dbReference type="Proteomes" id="UP000546031"/>
    </source>
</evidence>
<dbReference type="GO" id="GO:0005886">
    <property type="term" value="C:plasma membrane"/>
    <property type="evidence" value="ECO:0007669"/>
    <property type="project" value="UniProtKB-SubCell"/>
</dbReference>
<dbReference type="Pfam" id="PF02706">
    <property type="entry name" value="Wzz"/>
    <property type="match status" value="1"/>
</dbReference>
<dbReference type="PANTHER" id="PTHR32309">
    <property type="entry name" value="TYROSINE-PROTEIN KINASE"/>
    <property type="match status" value="1"/>
</dbReference>
<keyword evidence="12 17" id="KW-1133">Transmembrane helix</keyword>
<evidence type="ECO:0000259" key="18">
    <source>
        <dbReference type="Pfam" id="PF02706"/>
    </source>
</evidence>
<dbReference type="Gene3D" id="3.40.50.300">
    <property type="entry name" value="P-loop containing nucleotide triphosphate hydrolases"/>
    <property type="match status" value="1"/>
</dbReference>
<dbReference type="EC" id="2.7.10.2" evidence="4"/>
<keyword evidence="5" id="KW-1003">Cell membrane</keyword>
<evidence type="ECO:0000256" key="7">
    <source>
        <dbReference type="ARBA" id="ARBA00022679"/>
    </source>
</evidence>
<keyword evidence="8 17" id="KW-0812">Transmembrane</keyword>
<feature type="transmembrane region" description="Helical" evidence="17">
    <location>
        <begin position="52"/>
        <end position="76"/>
    </location>
</feature>
<dbReference type="NCBIfam" id="TIGR01007">
    <property type="entry name" value="eps_fam"/>
    <property type="match status" value="1"/>
</dbReference>
<protein>
    <recommendedName>
        <fullName evidence="4">non-specific protein-tyrosine kinase</fullName>
        <ecNumber evidence="4">2.7.10.2</ecNumber>
    </recommendedName>
</protein>
<keyword evidence="16" id="KW-0175">Coiled coil</keyword>
<evidence type="ECO:0000256" key="2">
    <source>
        <dbReference type="ARBA" id="ARBA00007316"/>
    </source>
</evidence>
<comment type="catalytic activity">
    <reaction evidence="15">
        <text>L-tyrosyl-[protein] + ATP = O-phospho-L-tyrosyl-[protein] + ADP + H(+)</text>
        <dbReference type="Rhea" id="RHEA:10596"/>
        <dbReference type="Rhea" id="RHEA-COMP:10136"/>
        <dbReference type="Rhea" id="RHEA-COMP:20101"/>
        <dbReference type="ChEBI" id="CHEBI:15378"/>
        <dbReference type="ChEBI" id="CHEBI:30616"/>
        <dbReference type="ChEBI" id="CHEBI:46858"/>
        <dbReference type="ChEBI" id="CHEBI:61978"/>
        <dbReference type="ChEBI" id="CHEBI:456216"/>
        <dbReference type="EC" id="2.7.10.2"/>
    </reaction>
</comment>
<feature type="coiled-coil region" evidence="16">
    <location>
        <begin position="222"/>
        <end position="249"/>
    </location>
</feature>
<feature type="domain" description="AAA" evidence="19">
    <location>
        <begin position="540"/>
        <end position="663"/>
    </location>
</feature>
<dbReference type="Proteomes" id="UP000546031">
    <property type="component" value="Unassembled WGS sequence"/>
</dbReference>
<dbReference type="EMBL" id="JABWTA010000001">
    <property type="protein sequence ID" value="NVE95730.1"/>
    <property type="molecule type" value="Genomic_DNA"/>
</dbReference>
<dbReference type="InterPro" id="IPR005702">
    <property type="entry name" value="Wzc-like_C"/>
</dbReference>
<keyword evidence="7 20" id="KW-0808">Transferase</keyword>
<dbReference type="AlphaFoldDB" id="A0A850HDL4"/>
<evidence type="ECO:0000256" key="17">
    <source>
        <dbReference type="SAM" id="Phobius"/>
    </source>
</evidence>
<evidence type="ECO:0000256" key="3">
    <source>
        <dbReference type="ARBA" id="ARBA00008883"/>
    </source>
</evidence>
<evidence type="ECO:0000256" key="1">
    <source>
        <dbReference type="ARBA" id="ARBA00004429"/>
    </source>
</evidence>
<dbReference type="SUPFAM" id="SSF52540">
    <property type="entry name" value="P-loop containing nucleoside triphosphate hydrolases"/>
    <property type="match status" value="1"/>
</dbReference>
<dbReference type="InterPro" id="IPR050445">
    <property type="entry name" value="Bact_polysacc_biosynth/exp"/>
</dbReference>
<evidence type="ECO:0000313" key="20">
    <source>
        <dbReference type="EMBL" id="NVE95730.1"/>
    </source>
</evidence>
<keyword evidence="21" id="KW-1185">Reference proteome</keyword>
<evidence type="ECO:0000256" key="13">
    <source>
        <dbReference type="ARBA" id="ARBA00023136"/>
    </source>
</evidence>
<comment type="similarity">
    <text evidence="2">Belongs to the CpsD/CapB family.</text>
</comment>
<feature type="domain" description="Polysaccharide chain length determinant N-terminal" evidence="18">
    <location>
        <begin position="41"/>
        <end position="129"/>
    </location>
</feature>
<proteinExistence type="inferred from homology"/>
<dbReference type="GO" id="GO:0005524">
    <property type="term" value="F:ATP binding"/>
    <property type="evidence" value="ECO:0007669"/>
    <property type="project" value="UniProtKB-KW"/>
</dbReference>
<dbReference type="GO" id="GO:0004715">
    <property type="term" value="F:non-membrane spanning protein tyrosine kinase activity"/>
    <property type="evidence" value="ECO:0007669"/>
    <property type="project" value="UniProtKB-EC"/>
</dbReference>
<keyword evidence="11" id="KW-0067">ATP-binding</keyword>
<evidence type="ECO:0000256" key="16">
    <source>
        <dbReference type="SAM" id="Coils"/>
    </source>
</evidence>
<evidence type="ECO:0000256" key="10">
    <source>
        <dbReference type="ARBA" id="ARBA00022777"/>
    </source>
</evidence>
<comment type="caution">
    <text evidence="20">The sequence shown here is derived from an EMBL/GenBank/DDBJ whole genome shotgun (WGS) entry which is preliminary data.</text>
</comment>
<dbReference type="InterPro" id="IPR003856">
    <property type="entry name" value="LPS_length_determ_N"/>
</dbReference>
<evidence type="ECO:0000256" key="6">
    <source>
        <dbReference type="ARBA" id="ARBA00022519"/>
    </source>
</evidence>
<evidence type="ECO:0000256" key="8">
    <source>
        <dbReference type="ARBA" id="ARBA00022692"/>
    </source>
</evidence>
<gene>
    <name evidence="20" type="ORF">HUO12_12555</name>
</gene>
<keyword evidence="9" id="KW-0547">Nucleotide-binding</keyword>
<evidence type="ECO:0000256" key="9">
    <source>
        <dbReference type="ARBA" id="ARBA00022741"/>
    </source>
</evidence>
<dbReference type="RefSeq" id="WP_176273927.1">
    <property type="nucleotide sequence ID" value="NZ_JABWTA010000001.1"/>
</dbReference>
<evidence type="ECO:0000256" key="14">
    <source>
        <dbReference type="ARBA" id="ARBA00023137"/>
    </source>
</evidence>
<keyword evidence="6" id="KW-0997">Cell inner membrane</keyword>
<evidence type="ECO:0000256" key="12">
    <source>
        <dbReference type="ARBA" id="ARBA00022989"/>
    </source>
</evidence>
<evidence type="ECO:0000256" key="11">
    <source>
        <dbReference type="ARBA" id="ARBA00022840"/>
    </source>
</evidence>
<accession>A0A850HDL4</accession>
<comment type="subcellular location">
    <subcellularLocation>
        <location evidence="1">Cell inner membrane</location>
        <topology evidence="1">Multi-pass membrane protein</topology>
    </subcellularLocation>
</comment>
<dbReference type="InterPro" id="IPR025669">
    <property type="entry name" value="AAA_dom"/>
</dbReference>
<evidence type="ECO:0000259" key="19">
    <source>
        <dbReference type="Pfam" id="PF13614"/>
    </source>
</evidence>
<name>A0A850HDL4_9SPHN</name>
<dbReference type="PANTHER" id="PTHR32309:SF13">
    <property type="entry name" value="FERRIC ENTEROBACTIN TRANSPORT PROTEIN FEPE"/>
    <property type="match status" value="1"/>
</dbReference>
<reference evidence="20 21" key="1">
    <citation type="submission" date="2020-06" db="EMBL/GenBank/DDBJ databases">
        <title>Altererythrobacter lutimaris sp. nov., a marine bacterium isolated from a tidal flat.</title>
        <authorList>
            <person name="Kim D."/>
            <person name="Yoo Y."/>
            <person name="Kim J.-J."/>
        </authorList>
    </citation>
    <scope>NUCLEOTIDE SEQUENCE [LARGE SCALE GENOMIC DNA]</scope>
    <source>
        <strain evidence="20 21">JGD-16</strain>
    </source>
</reference>
<sequence>MNDRSIMQAPEPGRGGVWVDRYLPVEWEESQSAGPKLIDADVLRGMLFRQRWLIAITIAASLVLGVVVTMLMTPVYEAKASIVVSRDGNIVVEGQELAPVMPSNEFDNYMETQGVVIQSRSLAYEVVDALNLVEETPLVLKDIDESRPDEADDAEWAEIKRTDLATILQSSVTADVPRGARVLTIGVESEDPEFATQVVNAYAEAYVRSDARRSLEANQYAQEYLQEQIAQTRERLADAEIAANNYARQSGIINQQTSEEESSQTITGANLVSINDTVTQLRAQRIAAEQRWRAVANIPAAQLPEVQRSPAVQGLQNEKLQLETELTELRQRYNDEYPPVIQLQAQIAAIDQKIAAASADIKASIRNEFVIAQRQEQALSGELENASEETLAEQDRLVEYSVLDREAQALRDQLESLLDRFNLLSAAANVQSGMLTKLDDAIVPISPISPNLLRNMLIALIGGIGLAAGLALVREVLDDKLRSLDEVEEKLGHPLLGHTPYVDEDEIENQEANQFSALMEAYSSIRSTVDFTLQRDGAVIQLTSSQASEGKSTTALILADLFARSGRKTLLVDADLRKPSIARLLHVERPQFGFVDVLAGRVDLQSALVEGTRENLDILTLGPIPANPVEMLSSYRLRDWVERNRKEYGLIIFDTSPVLGIADAPLVSRCVDSTIFIVEANSVNFGQVRTALRRIRSVGGNILGIVLTKYKAIQAGQSYDYQYRYYQYAKDNAVEKV</sequence>
<keyword evidence="14" id="KW-0829">Tyrosine-protein kinase</keyword>
<dbReference type="Pfam" id="PF13614">
    <property type="entry name" value="AAA_31"/>
    <property type="match status" value="1"/>
</dbReference>